<dbReference type="OMA" id="ELNMTMF"/>
<dbReference type="VEuPathDB" id="AmoebaDB:DICPUDRAFT_92027"/>
<evidence type="ECO:0000313" key="12">
    <source>
        <dbReference type="Proteomes" id="UP000001064"/>
    </source>
</evidence>
<dbReference type="eggNOG" id="KOG2624">
    <property type="taxonomic scope" value="Eukaryota"/>
</dbReference>
<feature type="transmembrane region" description="Helical" evidence="9">
    <location>
        <begin position="18"/>
        <end position="42"/>
    </location>
</feature>
<feature type="compositionally biased region" description="Low complexity" evidence="8">
    <location>
        <begin position="124"/>
        <end position="168"/>
    </location>
</feature>
<keyword evidence="6" id="KW-0443">Lipid metabolism</keyword>
<evidence type="ECO:0000256" key="9">
    <source>
        <dbReference type="SAM" id="Phobius"/>
    </source>
</evidence>
<dbReference type="STRING" id="5786.F0ZKS4"/>
<dbReference type="InterPro" id="IPR006693">
    <property type="entry name" value="AB_hydrolase_lipase"/>
</dbReference>
<evidence type="ECO:0000256" key="3">
    <source>
        <dbReference type="ARBA" id="ARBA00022801"/>
    </source>
</evidence>
<reference evidence="12" key="1">
    <citation type="journal article" date="2011" name="Genome Biol.">
        <title>Comparative genomics of the social amoebae Dictyostelium discoideum and Dictyostelium purpureum.</title>
        <authorList>
            <consortium name="US DOE Joint Genome Institute (JGI-PGF)"/>
            <person name="Sucgang R."/>
            <person name="Kuo A."/>
            <person name="Tian X."/>
            <person name="Salerno W."/>
            <person name="Parikh A."/>
            <person name="Feasley C.L."/>
            <person name="Dalin E."/>
            <person name="Tu H."/>
            <person name="Huang E."/>
            <person name="Barry K."/>
            <person name="Lindquist E."/>
            <person name="Shapiro H."/>
            <person name="Bruce D."/>
            <person name="Schmutz J."/>
            <person name="Salamov A."/>
            <person name="Fey P."/>
            <person name="Gaudet P."/>
            <person name="Anjard C."/>
            <person name="Babu M.M."/>
            <person name="Basu S."/>
            <person name="Bushmanova Y."/>
            <person name="van der Wel H."/>
            <person name="Katoh-Kurasawa M."/>
            <person name="Dinh C."/>
            <person name="Coutinho P.M."/>
            <person name="Saito T."/>
            <person name="Elias M."/>
            <person name="Schaap P."/>
            <person name="Kay R.R."/>
            <person name="Henrissat B."/>
            <person name="Eichinger L."/>
            <person name="Rivero F."/>
            <person name="Putnam N.H."/>
            <person name="West C.M."/>
            <person name="Loomis W.F."/>
            <person name="Chisholm R.L."/>
            <person name="Shaulsky G."/>
            <person name="Strassmann J.E."/>
            <person name="Queller D.C."/>
            <person name="Kuspa A."/>
            <person name="Grigoriev I.V."/>
        </authorList>
    </citation>
    <scope>NUCLEOTIDE SEQUENCE [LARGE SCALE GENOMIC DNA]</scope>
    <source>
        <strain evidence="12">QSDP1</strain>
    </source>
</reference>
<keyword evidence="4" id="KW-0442">Lipid degradation</keyword>
<dbReference type="RefSeq" id="XP_003288021.1">
    <property type="nucleotide sequence ID" value="XM_003287973.1"/>
</dbReference>
<evidence type="ECO:0000256" key="4">
    <source>
        <dbReference type="ARBA" id="ARBA00022963"/>
    </source>
</evidence>
<dbReference type="Pfam" id="PF04083">
    <property type="entry name" value="Abhydro_lipase"/>
    <property type="match status" value="1"/>
</dbReference>
<dbReference type="Proteomes" id="UP000001064">
    <property type="component" value="Unassembled WGS sequence"/>
</dbReference>
<evidence type="ECO:0000256" key="5">
    <source>
        <dbReference type="ARBA" id="ARBA00022989"/>
    </source>
</evidence>
<dbReference type="EMBL" id="GL871059">
    <property type="protein sequence ID" value="EGC35478.1"/>
    <property type="molecule type" value="Genomic_DNA"/>
</dbReference>
<evidence type="ECO:0000259" key="10">
    <source>
        <dbReference type="Pfam" id="PF04083"/>
    </source>
</evidence>
<dbReference type="SUPFAM" id="SSF53474">
    <property type="entry name" value="alpha/beta-Hydrolases"/>
    <property type="match status" value="1"/>
</dbReference>
<evidence type="ECO:0000256" key="1">
    <source>
        <dbReference type="ARBA" id="ARBA00004167"/>
    </source>
</evidence>
<dbReference type="GO" id="GO:0016020">
    <property type="term" value="C:membrane"/>
    <property type="evidence" value="ECO:0007669"/>
    <property type="project" value="UniProtKB-SubCell"/>
</dbReference>
<dbReference type="ESTHER" id="dicpu-f0zks4">
    <property type="family name" value="Acidic_Lipase"/>
</dbReference>
<keyword evidence="2 9" id="KW-0812">Transmembrane</keyword>
<dbReference type="GO" id="GO:0016125">
    <property type="term" value="P:sterol metabolic process"/>
    <property type="evidence" value="ECO:0000318"/>
    <property type="project" value="GO_Central"/>
</dbReference>
<evidence type="ECO:0000256" key="8">
    <source>
        <dbReference type="SAM" id="MobiDB-lite"/>
    </source>
</evidence>
<accession>F0ZKS4</accession>
<evidence type="ECO:0000256" key="2">
    <source>
        <dbReference type="ARBA" id="ARBA00022692"/>
    </source>
</evidence>
<dbReference type="Gene3D" id="3.40.50.1820">
    <property type="entry name" value="alpha/beta hydrolase"/>
    <property type="match status" value="1"/>
</dbReference>
<dbReference type="AlphaFoldDB" id="F0ZKS4"/>
<dbReference type="GO" id="GO:0004771">
    <property type="term" value="F:sterol ester esterase activity"/>
    <property type="evidence" value="ECO:0000318"/>
    <property type="project" value="GO_Central"/>
</dbReference>
<feature type="region of interest" description="Disordered" evidence="8">
    <location>
        <begin position="105"/>
        <end position="168"/>
    </location>
</feature>
<dbReference type="FunCoup" id="F0ZKS4">
    <property type="interactions" value="7"/>
</dbReference>
<evidence type="ECO:0000313" key="11">
    <source>
        <dbReference type="EMBL" id="EGC35478.1"/>
    </source>
</evidence>
<sequence length="511" mass="58407">MGLIIVNILKTFWRWSQLYLTLLILIIERITRFFVTTVFGFVPFKFYFDNIGFSSGVSKEASEEEKDLERDAIEMITARGYPVEEHFVTTPDGFILGLHRITGPKQFNTPPDSPPTSPRKIFSKKYNNNNNSVKNRQSQQQQQQEQSKSVEVDSESVSTTSSTTPSQLFSSNKPVVVIMHGFMQTSEAWLCRSDPKDSLPFILADAGFDVWLGNNRGNKYSFKHTQYTPNQEGFWNWSLDELVRYDFPSIVNFICDRTGAKSISYIGFSQGTAQGWAALSTNTAVAKKINLFIALAPVSTVKGFSNPMIDSLARSRPDFIFLLFGKKSMLPSTIFWRNFLPKDIFVKVIDTSVRFLFGWHTENISQDEKAMLYSHIFSYTSVKSVVHWFQIIQTNRFQMFDDILLGITPNENSKKPHRYHGRVIPGYHPAQILTKCALFYGGSDSLPNTKALLDHLPRDKVVMVHEEEKYEHLDFMWGKDSKKVFSKIVSLLKSNQNDILLSPNLSPKSLI</sequence>
<dbReference type="OrthoDB" id="9974421at2759"/>
<dbReference type="KEGG" id="dpp:DICPUDRAFT_92027"/>
<dbReference type="GO" id="GO:0016042">
    <property type="term" value="P:lipid catabolic process"/>
    <property type="evidence" value="ECO:0007669"/>
    <property type="project" value="UniProtKB-KW"/>
</dbReference>
<keyword evidence="12" id="KW-1185">Reference proteome</keyword>
<dbReference type="FunFam" id="3.40.50.1820:FF:000095">
    <property type="entry name" value="Triglyceride lipase-cholesterol esterase"/>
    <property type="match status" value="1"/>
</dbReference>
<feature type="domain" description="Partial AB-hydrolase lipase" evidence="10">
    <location>
        <begin position="74"/>
        <end position="192"/>
    </location>
</feature>
<organism evidence="11 12">
    <name type="scientific">Dictyostelium purpureum</name>
    <name type="common">Slime mold</name>
    <dbReference type="NCBI Taxonomy" id="5786"/>
    <lineage>
        <taxon>Eukaryota</taxon>
        <taxon>Amoebozoa</taxon>
        <taxon>Evosea</taxon>
        <taxon>Eumycetozoa</taxon>
        <taxon>Dictyostelia</taxon>
        <taxon>Dictyosteliales</taxon>
        <taxon>Dictyosteliaceae</taxon>
        <taxon>Dictyostelium</taxon>
    </lineage>
</organism>
<keyword evidence="5 9" id="KW-1133">Transmembrane helix</keyword>
<evidence type="ECO:0000256" key="7">
    <source>
        <dbReference type="ARBA" id="ARBA00023136"/>
    </source>
</evidence>
<dbReference type="InParanoid" id="F0ZKS4"/>
<name>F0ZKS4_DICPU</name>
<protein>
    <recommendedName>
        <fullName evidence="10">Partial AB-hydrolase lipase domain-containing protein</fullName>
    </recommendedName>
</protein>
<evidence type="ECO:0000256" key="6">
    <source>
        <dbReference type="ARBA" id="ARBA00023098"/>
    </source>
</evidence>
<dbReference type="PANTHER" id="PTHR11005">
    <property type="entry name" value="LYSOSOMAL ACID LIPASE-RELATED"/>
    <property type="match status" value="1"/>
</dbReference>
<keyword evidence="7 9" id="KW-0472">Membrane</keyword>
<dbReference type="GeneID" id="10501438"/>
<proteinExistence type="predicted"/>
<comment type="subcellular location">
    <subcellularLocation>
        <location evidence="1">Membrane</location>
        <topology evidence="1">Single-pass membrane protein</topology>
    </subcellularLocation>
</comment>
<gene>
    <name evidence="11" type="ORF">DICPUDRAFT_92027</name>
</gene>
<keyword evidence="3" id="KW-0378">Hydrolase</keyword>
<dbReference type="InterPro" id="IPR029058">
    <property type="entry name" value="AB_hydrolase_fold"/>
</dbReference>